<evidence type="ECO:0000256" key="1">
    <source>
        <dbReference type="SAM" id="MobiDB-lite"/>
    </source>
</evidence>
<dbReference type="RefSeq" id="WP_267260395.1">
    <property type="nucleotide sequence ID" value="NZ_CP084204.1"/>
</dbReference>
<feature type="region of interest" description="Disordered" evidence="1">
    <location>
        <begin position="321"/>
        <end position="343"/>
    </location>
</feature>
<keyword evidence="3" id="KW-1185">Reference proteome</keyword>
<dbReference type="EMBL" id="CP084204">
    <property type="protein sequence ID" value="UZX26345.1"/>
    <property type="molecule type" value="Genomic_DNA"/>
</dbReference>
<proteinExistence type="predicted"/>
<organism evidence="2 3">
    <name type="scientific">Streptomyces tanashiensis</name>
    <dbReference type="NCBI Taxonomy" id="67367"/>
    <lineage>
        <taxon>Bacteria</taxon>
        <taxon>Bacillati</taxon>
        <taxon>Actinomycetota</taxon>
        <taxon>Actinomycetes</taxon>
        <taxon>Kitasatosporales</taxon>
        <taxon>Streptomycetaceae</taxon>
        <taxon>Streptomyces</taxon>
    </lineage>
</organism>
<name>A0ABY6R8E2_9ACTN</name>
<sequence>MAHEAQNYLADPEEGEEIAAALRGILEEPGPLVVLGTLWPEYHRSLTTTPRPGRDGADAHPNARALLDHALLVDVPVSFTSETLKDSRLSRDPSLAAALATSTDGRITQTLAAGPQLVDHYQQPTEPHGPYGQAVITAAMDARRLGHTSSLPAALLEAAAPAYLTAEQRAAAPDTWFTDALAYSREKVRGIAAALEPVANPEGMGALPGIYRLSDYLDHHARTRVVALPRRSSSGEPSATTQAARRTSARSGTRPACAVAFALRPVCTRRWPTPVTPGPLPSWRGFASRPGILTRPKAFAVRAGEHGDAQALTQVALLREKAGETQARNTWPGAPPTPTTPRP</sequence>
<reference evidence="2" key="1">
    <citation type="submission" date="2021-09" db="EMBL/GenBank/DDBJ databases">
        <title>Complete genome sequence and metabolic characterization of Streptomyces tanashiensis DSM 731 the producer of antibacterial Kalafungin and diverse secondary metabolites.</title>
        <authorList>
            <person name="Abbasi M.N."/>
            <person name="Anwar M.N."/>
            <person name="Alam K."/>
            <person name="Shoaib M."/>
            <person name="Lin Z."/>
            <person name="Hayat M."/>
            <person name="Ali M.I."/>
            <person name="Malik H.M.T."/>
            <person name="Ahmed I."/>
            <person name="Li A."/>
            <person name="Hailong Wang H."/>
            <person name="Zhang Y."/>
        </authorList>
    </citation>
    <scope>NUCLEOTIDE SEQUENCE</scope>
    <source>
        <strain evidence="2">Kala</strain>
    </source>
</reference>
<dbReference type="GeneID" id="95605646"/>
<evidence type="ECO:0000313" key="2">
    <source>
        <dbReference type="EMBL" id="UZX26345.1"/>
    </source>
</evidence>
<accession>A0ABY6R8E2</accession>
<dbReference type="Proteomes" id="UP001164506">
    <property type="component" value="Chromosome"/>
</dbReference>
<feature type="compositionally biased region" description="Pro residues" evidence="1">
    <location>
        <begin position="333"/>
        <end position="343"/>
    </location>
</feature>
<feature type="compositionally biased region" description="Low complexity" evidence="1">
    <location>
        <begin position="238"/>
        <end position="251"/>
    </location>
</feature>
<gene>
    <name evidence="2" type="ORF">LDH80_39475</name>
</gene>
<evidence type="ECO:0000313" key="3">
    <source>
        <dbReference type="Proteomes" id="UP001164506"/>
    </source>
</evidence>
<protein>
    <submittedName>
        <fullName evidence="2">Uncharacterized protein</fullName>
    </submittedName>
</protein>
<feature type="region of interest" description="Disordered" evidence="1">
    <location>
        <begin position="229"/>
        <end position="251"/>
    </location>
</feature>